<feature type="region of interest" description="Disordered" evidence="1">
    <location>
        <begin position="65"/>
        <end position="133"/>
    </location>
</feature>
<sequence length="183" mass="21027">MLVTLEFSRYALEWWNQILYDIRSMRKAPIESWTELKRELREDGVALIRAQIVESQEATMAGFLHRLNKEGKEREKERSRRDKSPKKGSEPPQGRKEVATPLNTSSSKSSMVLRENDEVESDSSQNDTSLSNQGESFTTILGKLCSLIIDGGSSVNMACLRLLEKLDLPTLQHPRPYKLQWFR</sequence>
<dbReference type="PANTHER" id="PTHR35046">
    <property type="entry name" value="ZINC KNUCKLE (CCHC-TYPE) FAMILY PROTEIN"/>
    <property type="match status" value="1"/>
</dbReference>
<name>A0A371FXZ8_MUCPR</name>
<evidence type="ECO:0000313" key="2">
    <source>
        <dbReference type="EMBL" id="RDX82923.1"/>
    </source>
</evidence>
<dbReference type="OrthoDB" id="1747743at2759"/>
<comment type="caution">
    <text evidence="2">The sequence shown here is derived from an EMBL/GenBank/DDBJ whole genome shotgun (WGS) entry which is preliminary data.</text>
</comment>
<reference evidence="2" key="1">
    <citation type="submission" date="2018-05" db="EMBL/GenBank/DDBJ databases">
        <title>Draft genome of Mucuna pruriens seed.</title>
        <authorList>
            <person name="Nnadi N.E."/>
            <person name="Vos R."/>
            <person name="Hasami M.H."/>
            <person name="Devisetty U.K."/>
            <person name="Aguiy J.C."/>
        </authorList>
    </citation>
    <scope>NUCLEOTIDE SEQUENCE [LARGE SCALE GENOMIC DNA]</scope>
    <source>
        <strain evidence="2">JCA_2017</strain>
    </source>
</reference>
<evidence type="ECO:0000313" key="3">
    <source>
        <dbReference type="Proteomes" id="UP000257109"/>
    </source>
</evidence>
<proteinExistence type="predicted"/>
<protein>
    <recommendedName>
        <fullName evidence="4">Retrotransposon gag domain-containing protein</fullName>
    </recommendedName>
</protein>
<dbReference type="AlphaFoldDB" id="A0A371FXZ8"/>
<feature type="compositionally biased region" description="Polar residues" evidence="1">
    <location>
        <begin position="101"/>
        <end position="110"/>
    </location>
</feature>
<feature type="compositionally biased region" description="Basic and acidic residues" evidence="1">
    <location>
        <begin position="67"/>
        <end position="98"/>
    </location>
</feature>
<evidence type="ECO:0008006" key="4">
    <source>
        <dbReference type="Google" id="ProtNLM"/>
    </source>
</evidence>
<keyword evidence="3" id="KW-1185">Reference proteome</keyword>
<dbReference type="PANTHER" id="PTHR35046:SF26">
    <property type="entry name" value="RNA-DIRECTED DNA POLYMERASE"/>
    <property type="match status" value="1"/>
</dbReference>
<dbReference type="EMBL" id="QJKJ01007507">
    <property type="protein sequence ID" value="RDX82923.1"/>
    <property type="molecule type" value="Genomic_DNA"/>
</dbReference>
<organism evidence="2 3">
    <name type="scientific">Mucuna pruriens</name>
    <name type="common">Velvet bean</name>
    <name type="synonym">Dolichos pruriens</name>
    <dbReference type="NCBI Taxonomy" id="157652"/>
    <lineage>
        <taxon>Eukaryota</taxon>
        <taxon>Viridiplantae</taxon>
        <taxon>Streptophyta</taxon>
        <taxon>Embryophyta</taxon>
        <taxon>Tracheophyta</taxon>
        <taxon>Spermatophyta</taxon>
        <taxon>Magnoliopsida</taxon>
        <taxon>eudicotyledons</taxon>
        <taxon>Gunneridae</taxon>
        <taxon>Pentapetalae</taxon>
        <taxon>rosids</taxon>
        <taxon>fabids</taxon>
        <taxon>Fabales</taxon>
        <taxon>Fabaceae</taxon>
        <taxon>Papilionoideae</taxon>
        <taxon>50 kb inversion clade</taxon>
        <taxon>NPAAA clade</taxon>
        <taxon>indigoferoid/millettioid clade</taxon>
        <taxon>Phaseoleae</taxon>
        <taxon>Mucuna</taxon>
    </lineage>
</organism>
<accession>A0A371FXZ8</accession>
<gene>
    <name evidence="2" type="ORF">CR513_36220</name>
</gene>
<feature type="non-terminal residue" evidence="2">
    <location>
        <position position="1"/>
    </location>
</feature>
<feature type="compositionally biased region" description="Polar residues" evidence="1">
    <location>
        <begin position="122"/>
        <end position="133"/>
    </location>
</feature>
<evidence type="ECO:0000256" key="1">
    <source>
        <dbReference type="SAM" id="MobiDB-lite"/>
    </source>
</evidence>
<dbReference type="Proteomes" id="UP000257109">
    <property type="component" value="Unassembled WGS sequence"/>
</dbReference>